<sequence>MNTPERRLDAPNLTAFCTAVLVRAGARVDDAECVARHLVEANLKGHDSHGVGILPAYAGHIRRGQVCLDADDTVLTDTTVLLRVDAGGGWGAPAGQRLIHQAGAKAKSGGLAAATLGNAHHLGRIGAYAEQASEAGLISMHFVNVTDHAPLVAPYRGSDARFGTNPVCIGFPATDTRPAFLLDIATSQIALGKARVAANKGLPVPAGSLIDKQGRPTTDPSGMSGFEIEGALTPLGKHKGYGLAFACELLAGVLGGAGTIQPDHPRSGGLKNSMFSILIDPDAFGDRAWMQAETDAMARYALASPPMDWDSPVLYPGDPERAIAGKRGKEGIPLDEVTIGQLNAAAEKLGVVERV</sequence>
<dbReference type="AlphaFoldDB" id="Q0ART3"/>
<dbReference type="Gene3D" id="3.30.1370.60">
    <property type="entry name" value="Hypothetical oxidoreductase yiak, domain 2"/>
    <property type="match status" value="1"/>
</dbReference>
<keyword evidence="2" id="KW-0560">Oxidoreductase</keyword>
<dbReference type="NCBIfam" id="NF007504">
    <property type="entry name" value="PRK10098.1"/>
    <property type="match status" value="1"/>
</dbReference>
<dbReference type="eggNOG" id="COG2055">
    <property type="taxonomic scope" value="Bacteria"/>
</dbReference>
<dbReference type="EMBL" id="CP000449">
    <property type="protein sequence ID" value="ABI65004.1"/>
    <property type="molecule type" value="Genomic_DNA"/>
</dbReference>
<accession>Q0ART3</accession>
<dbReference type="PANTHER" id="PTHR11091:SF0">
    <property type="entry name" value="MALATE DEHYDROGENASE"/>
    <property type="match status" value="1"/>
</dbReference>
<dbReference type="HOGENOM" id="CLU_040452_1_0_5"/>
<dbReference type="STRING" id="394221.Mmar10_0711"/>
<proteinExistence type="inferred from homology"/>
<comment type="similarity">
    <text evidence="1">Belongs to the LDH2/MDH2 oxidoreductase family.</text>
</comment>
<evidence type="ECO:0000313" key="4">
    <source>
        <dbReference type="Proteomes" id="UP000001964"/>
    </source>
</evidence>
<dbReference type="InterPro" id="IPR003767">
    <property type="entry name" value="Malate/L-lactate_DH-like"/>
</dbReference>
<gene>
    <name evidence="3" type="ordered locus">Mmar10_0711</name>
</gene>
<dbReference type="GO" id="GO:0016491">
    <property type="term" value="F:oxidoreductase activity"/>
    <property type="evidence" value="ECO:0007669"/>
    <property type="project" value="UniProtKB-KW"/>
</dbReference>
<dbReference type="InterPro" id="IPR043144">
    <property type="entry name" value="Mal/L-sulf/L-lact_DH-like_ah"/>
</dbReference>
<evidence type="ECO:0000313" key="3">
    <source>
        <dbReference type="EMBL" id="ABI65004.1"/>
    </source>
</evidence>
<dbReference type="PANTHER" id="PTHR11091">
    <property type="entry name" value="OXIDOREDUCTASE-RELATED"/>
    <property type="match status" value="1"/>
</dbReference>
<dbReference type="Gene3D" id="1.10.1530.10">
    <property type="match status" value="1"/>
</dbReference>
<evidence type="ECO:0000256" key="2">
    <source>
        <dbReference type="ARBA" id="ARBA00023002"/>
    </source>
</evidence>
<dbReference type="RefSeq" id="WP_011642651.1">
    <property type="nucleotide sequence ID" value="NC_008347.1"/>
</dbReference>
<dbReference type="KEGG" id="mmr:Mmar10_0711"/>
<reference evidence="3 4" key="1">
    <citation type="submission" date="2006-08" db="EMBL/GenBank/DDBJ databases">
        <title>Complete sequence of Maricaulis maris MCS10.</title>
        <authorList>
            <consortium name="US DOE Joint Genome Institute"/>
            <person name="Copeland A."/>
            <person name="Lucas S."/>
            <person name="Lapidus A."/>
            <person name="Barry K."/>
            <person name="Detter J.C."/>
            <person name="Glavina del Rio T."/>
            <person name="Hammon N."/>
            <person name="Israni S."/>
            <person name="Dalin E."/>
            <person name="Tice H."/>
            <person name="Pitluck S."/>
            <person name="Saunders E."/>
            <person name="Brettin T."/>
            <person name="Bruce D."/>
            <person name="Han C."/>
            <person name="Tapia R."/>
            <person name="Gilna P."/>
            <person name="Schmutz J."/>
            <person name="Larimer F."/>
            <person name="Land M."/>
            <person name="Hauser L."/>
            <person name="Kyrpides N."/>
            <person name="Mikhailova N."/>
            <person name="Viollier P."/>
            <person name="Stephens C."/>
            <person name="Richardson P."/>
        </authorList>
    </citation>
    <scope>NUCLEOTIDE SEQUENCE [LARGE SCALE GENOMIC DNA]</scope>
    <source>
        <strain evidence="3 4">MCS10</strain>
    </source>
</reference>
<protein>
    <submittedName>
        <fullName evidence="3">Malate/L-lactate dehydrogenase</fullName>
    </submittedName>
</protein>
<dbReference type="Proteomes" id="UP000001964">
    <property type="component" value="Chromosome"/>
</dbReference>
<dbReference type="InterPro" id="IPR036111">
    <property type="entry name" value="Mal/L-sulfo/L-lacto_DH-like_sf"/>
</dbReference>
<dbReference type="OrthoDB" id="9811519at2"/>
<evidence type="ECO:0000256" key="1">
    <source>
        <dbReference type="ARBA" id="ARBA00006056"/>
    </source>
</evidence>
<dbReference type="SUPFAM" id="SSF89733">
    <property type="entry name" value="L-sulfolactate dehydrogenase-like"/>
    <property type="match status" value="1"/>
</dbReference>
<keyword evidence="4" id="KW-1185">Reference proteome</keyword>
<organism evidence="3 4">
    <name type="scientific">Maricaulis maris (strain MCS10)</name>
    <name type="common">Caulobacter maris</name>
    <dbReference type="NCBI Taxonomy" id="394221"/>
    <lineage>
        <taxon>Bacteria</taxon>
        <taxon>Pseudomonadati</taxon>
        <taxon>Pseudomonadota</taxon>
        <taxon>Alphaproteobacteria</taxon>
        <taxon>Maricaulales</taxon>
        <taxon>Maricaulaceae</taxon>
        <taxon>Maricaulis</taxon>
    </lineage>
</organism>
<dbReference type="Pfam" id="PF02615">
    <property type="entry name" value="Ldh_2"/>
    <property type="match status" value="1"/>
</dbReference>
<dbReference type="InterPro" id="IPR043143">
    <property type="entry name" value="Mal/L-sulf/L-lact_DH-like_NADP"/>
</dbReference>
<name>Q0ART3_MARMM</name>